<sequence length="99" mass="10820">MVSLTAFRSVFASEASNLKGANIRPWYSSTIAKIRRRKQQDRDLGILPIIPSATLSGMRTVIRGRDSLTHEEMGDLSGYEPISNTRKAASKLPSIGSEG</sequence>
<keyword evidence="3" id="KW-1185">Reference proteome</keyword>
<organism evidence="2 3">
    <name type="scientific">Cladonia borealis</name>
    <dbReference type="NCBI Taxonomy" id="184061"/>
    <lineage>
        <taxon>Eukaryota</taxon>
        <taxon>Fungi</taxon>
        <taxon>Dikarya</taxon>
        <taxon>Ascomycota</taxon>
        <taxon>Pezizomycotina</taxon>
        <taxon>Lecanoromycetes</taxon>
        <taxon>OSLEUM clade</taxon>
        <taxon>Lecanoromycetidae</taxon>
        <taxon>Lecanorales</taxon>
        <taxon>Lecanorineae</taxon>
        <taxon>Cladoniaceae</taxon>
        <taxon>Cladonia</taxon>
    </lineage>
</organism>
<evidence type="ECO:0000256" key="1">
    <source>
        <dbReference type="SAM" id="MobiDB-lite"/>
    </source>
</evidence>
<dbReference type="Proteomes" id="UP001166286">
    <property type="component" value="Unassembled WGS sequence"/>
</dbReference>
<reference evidence="2" key="1">
    <citation type="submission" date="2023-03" db="EMBL/GenBank/DDBJ databases">
        <title>Complete genome of Cladonia borealis.</title>
        <authorList>
            <person name="Park H."/>
        </authorList>
    </citation>
    <scope>NUCLEOTIDE SEQUENCE</scope>
    <source>
        <strain evidence="2">ANT050790</strain>
    </source>
</reference>
<gene>
    <name evidence="2" type="ORF">JMJ35_008926</name>
</gene>
<dbReference type="AlphaFoldDB" id="A0AA39V6R6"/>
<dbReference type="EMBL" id="JAFEKC020000020">
    <property type="protein sequence ID" value="KAK0508650.1"/>
    <property type="molecule type" value="Genomic_DNA"/>
</dbReference>
<protein>
    <submittedName>
        <fullName evidence="2">Uncharacterized protein</fullName>
    </submittedName>
</protein>
<proteinExistence type="predicted"/>
<accession>A0AA39V6R6</accession>
<name>A0AA39V6R6_9LECA</name>
<feature type="region of interest" description="Disordered" evidence="1">
    <location>
        <begin position="72"/>
        <end position="99"/>
    </location>
</feature>
<evidence type="ECO:0000313" key="3">
    <source>
        <dbReference type="Proteomes" id="UP001166286"/>
    </source>
</evidence>
<evidence type="ECO:0000313" key="2">
    <source>
        <dbReference type="EMBL" id="KAK0508650.1"/>
    </source>
</evidence>
<comment type="caution">
    <text evidence="2">The sequence shown here is derived from an EMBL/GenBank/DDBJ whole genome shotgun (WGS) entry which is preliminary data.</text>
</comment>